<evidence type="ECO:0000259" key="4">
    <source>
        <dbReference type="Pfam" id="PF11887"/>
    </source>
</evidence>
<dbReference type="InterPro" id="IPR052336">
    <property type="entry name" value="MlaD_Phospholipid_Transporter"/>
</dbReference>
<dbReference type="PANTHER" id="PTHR33371:SF19">
    <property type="entry name" value="MCE-FAMILY PROTEIN MCE4A"/>
    <property type="match status" value="1"/>
</dbReference>
<feature type="region of interest" description="Disordered" evidence="1">
    <location>
        <begin position="345"/>
        <end position="367"/>
    </location>
</feature>
<dbReference type="EMBL" id="BAAANN010000024">
    <property type="protein sequence ID" value="GAA1973625.1"/>
    <property type="molecule type" value="Genomic_DNA"/>
</dbReference>
<name>A0ABN2RRF8_9PSEU</name>
<comment type="caution">
    <text evidence="5">The sequence shown here is derived from an EMBL/GenBank/DDBJ whole genome shotgun (WGS) entry which is preliminary data.</text>
</comment>
<dbReference type="RefSeq" id="WP_344425089.1">
    <property type="nucleotide sequence ID" value="NZ_BAAANN010000024.1"/>
</dbReference>
<evidence type="ECO:0000259" key="3">
    <source>
        <dbReference type="Pfam" id="PF02470"/>
    </source>
</evidence>
<feature type="domain" description="Mce/MlaD" evidence="3">
    <location>
        <begin position="52"/>
        <end position="119"/>
    </location>
</feature>
<protein>
    <recommendedName>
        <fullName evidence="7">Virulence factor Mce-like protein</fullName>
    </recommendedName>
</protein>
<organism evidence="5 6">
    <name type="scientific">Amycolatopsis minnesotensis</name>
    <dbReference type="NCBI Taxonomy" id="337894"/>
    <lineage>
        <taxon>Bacteria</taxon>
        <taxon>Bacillati</taxon>
        <taxon>Actinomycetota</taxon>
        <taxon>Actinomycetes</taxon>
        <taxon>Pseudonocardiales</taxon>
        <taxon>Pseudonocardiaceae</taxon>
        <taxon>Amycolatopsis</taxon>
    </lineage>
</organism>
<keyword evidence="2" id="KW-0812">Transmembrane</keyword>
<accession>A0ABN2RRF8</accession>
<evidence type="ECO:0000313" key="5">
    <source>
        <dbReference type="EMBL" id="GAA1973625.1"/>
    </source>
</evidence>
<keyword evidence="2" id="KW-1133">Transmembrane helix</keyword>
<dbReference type="Pfam" id="PF11887">
    <property type="entry name" value="Mce4_CUP1"/>
    <property type="match status" value="1"/>
</dbReference>
<reference evidence="5 6" key="1">
    <citation type="journal article" date="2019" name="Int. J. Syst. Evol. Microbiol.">
        <title>The Global Catalogue of Microorganisms (GCM) 10K type strain sequencing project: providing services to taxonomists for standard genome sequencing and annotation.</title>
        <authorList>
            <consortium name="The Broad Institute Genomics Platform"/>
            <consortium name="The Broad Institute Genome Sequencing Center for Infectious Disease"/>
            <person name="Wu L."/>
            <person name="Ma J."/>
        </authorList>
    </citation>
    <scope>NUCLEOTIDE SEQUENCE [LARGE SCALE GENOMIC DNA]</scope>
    <source>
        <strain evidence="5 6">JCM 14545</strain>
    </source>
</reference>
<sequence>MKGRRETSHAAMAWRGVVGVTAGIAVIVMVVAYGSGGLRTEPTAVSDIPPQTVGVAERSTVEFRGVVVGSVESVRSDATRTRLTLRFSGDHAANIPAGVHTRVLPRTLFGDQYVDLVPPAAGATGTLDVGAPIPADTSGGTIQLYTAYKRLFDVLQAIQPAKIDTALSAVSKALAGRGARLGALVDQLHDLTDDAPALVGTFSDTLGFVADLGQQLSAVAPGGVQALKDATALSADVVRQKGNIEAVLTGGLALSGQAKQFLGDNRDRLIHLVDGAGEVVRTVHDKRHGLTEFFDSFTALVTGVKSVLSHGPPMPLDLTATFDRNAPYTAADCPRYGKLTSPTCVPAAPPPPPPALGGTSGPVGSDDETAALAKLPGVPQSQRPETQNGILALLAGPILRGTRVLMP</sequence>
<feature type="domain" description="Mammalian cell entry C-terminal" evidence="4">
    <location>
        <begin position="126"/>
        <end position="339"/>
    </location>
</feature>
<dbReference type="Proteomes" id="UP001501116">
    <property type="component" value="Unassembled WGS sequence"/>
</dbReference>
<gene>
    <name evidence="5" type="ORF">GCM10009754_55680</name>
</gene>
<feature type="transmembrane region" description="Helical" evidence="2">
    <location>
        <begin position="12"/>
        <end position="33"/>
    </location>
</feature>
<evidence type="ECO:0000256" key="1">
    <source>
        <dbReference type="SAM" id="MobiDB-lite"/>
    </source>
</evidence>
<evidence type="ECO:0008006" key="7">
    <source>
        <dbReference type="Google" id="ProtNLM"/>
    </source>
</evidence>
<dbReference type="InterPro" id="IPR003399">
    <property type="entry name" value="Mce/MlaD"/>
</dbReference>
<dbReference type="Pfam" id="PF02470">
    <property type="entry name" value="MlaD"/>
    <property type="match status" value="1"/>
</dbReference>
<proteinExistence type="predicted"/>
<evidence type="ECO:0000256" key="2">
    <source>
        <dbReference type="SAM" id="Phobius"/>
    </source>
</evidence>
<keyword evidence="2" id="KW-0472">Membrane</keyword>
<dbReference type="PANTHER" id="PTHR33371">
    <property type="entry name" value="INTERMEMBRANE PHOSPHOLIPID TRANSPORT SYSTEM BINDING PROTEIN MLAD-RELATED"/>
    <property type="match status" value="1"/>
</dbReference>
<dbReference type="InterPro" id="IPR024516">
    <property type="entry name" value="Mce_C"/>
</dbReference>
<evidence type="ECO:0000313" key="6">
    <source>
        <dbReference type="Proteomes" id="UP001501116"/>
    </source>
</evidence>
<keyword evidence="6" id="KW-1185">Reference proteome</keyword>